<dbReference type="InterPro" id="IPR001478">
    <property type="entry name" value="PDZ"/>
</dbReference>
<dbReference type="Gene3D" id="3.90.226.10">
    <property type="entry name" value="2-enoyl-CoA Hydratase, Chain A, domain 1"/>
    <property type="match status" value="1"/>
</dbReference>
<reference evidence="8 9" key="1">
    <citation type="submission" date="2024-11" db="EMBL/GenBank/DDBJ databases">
        <authorList>
            <person name="Heng Y.C."/>
            <person name="Lim A.C.H."/>
            <person name="Lee J.K.Y."/>
            <person name="Kittelmann S."/>
        </authorList>
    </citation>
    <scope>NUCLEOTIDE SEQUENCE [LARGE SCALE GENOMIC DNA]</scope>
    <source>
        <strain evidence="8 9">WILCCON 0185</strain>
    </source>
</reference>
<dbReference type="Gene3D" id="2.30.42.10">
    <property type="match status" value="1"/>
</dbReference>
<dbReference type="RefSeq" id="WP_406769694.1">
    <property type="nucleotide sequence ID" value="NZ_JBJHZZ010000005.1"/>
</dbReference>
<dbReference type="CDD" id="cd06782">
    <property type="entry name" value="cpPDZ_CPP-like"/>
    <property type="match status" value="1"/>
</dbReference>
<evidence type="ECO:0000256" key="6">
    <source>
        <dbReference type="SAM" id="Phobius"/>
    </source>
</evidence>
<dbReference type="SUPFAM" id="SSF50156">
    <property type="entry name" value="PDZ domain-like"/>
    <property type="match status" value="1"/>
</dbReference>
<dbReference type="SMART" id="SM00245">
    <property type="entry name" value="TSPc"/>
    <property type="match status" value="1"/>
</dbReference>
<dbReference type="InterPro" id="IPR029045">
    <property type="entry name" value="ClpP/crotonase-like_dom_sf"/>
</dbReference>
<evidence type="ECO:0000256" key="1">
    <source>
        <dbReference type="ARBA" id="ARBA00009179"/>
    </source>
</evidence>
<dbReference type="PROSITE" id="PS50106">
    <property type="entry name" value="PDZ"/>
    <property type="match status" value="1"/>
</dbReference>
<dbReference type="InterPro" id="IPR004447">
    <property type="entry name" value="Peptidase_S41A"/>
</dbReference>
<dbReference type="NCBIfam" id="TIGR00225">
    <property type="entry name" value="prc"/>
    <property type="match status" value="1"/>
</dbReference>
<keyword evidence="2 5" id="KW-0645">Protease</keyword>
<evidence type="ECO:0000259" key="7">
    <source>
        <dbReference type="PROSITE" id="PS50106"/>
    </source>
</evidence>
<feature type="transmembrane region" description="Helical" evidence="6">
    <location>
        <begin position="7"/>
        <end position="25"/>
    </location>
</feature>
<dbReference type="InterPro" id="IPR036034">
    <property type="entry name" value="PDZ_sf"/>
</dbReference>
<proteinExistence type="inferred from homology"/>
<keyword evidence="4 5" id="KW-0720">Serine protease</keyword>
<dbReference type="PANTHER" id="PTHR32060">
    <property type="entry name" value="TAIL-SPECIFIC PROTEASE"/>
    <property type="match status" value="1"/>
</dbReference>
<comment type="caution">
    <text evidence="8">The sequence shown here is derived from an EMBL/GenBank/DDBJ whole genome shotgun (WGS) entry which is preliminary data.</text>
</comment>
<accession>A0ABW8T570</accession>
<protein>
    <submittedName>
        <fullName evidence="8">S41 family peptidase</fullName>
    </submittedName>
</protein>
<dbReference type="InterPro" id="IPR055210">
    <property type="entry name" value="CtpA/B_N"/>
</dbReference>
<evidence type="ECO:0000256" key="3">
    <source>
        <dbReference type="ARBA" id="ARBA00022801"/>
    </source>
</evidence>
<dbReference type="Pfam" id="PF03572">
    <property type="entry name" value="Peptidase_S41"/>
    <property type="match status" value="1"/>
</dbReference>
<evidence type="ECO:0000313" key="9">
    <source>
        <dbReference type="Proteomes" id="UP001623591"/>
    </source>
</evidence>
<dbReference type="InterPro" id="IPR005151">
    <property type="entry name" value="Tail-specific_protease"/>
</dbReference>
<dbReference type="Pfam" id="PF13180">
    <property type="entry name" value="PDZ_2"/>
    <property type="match status" value="1"/>
</dbReference>
<evidence type="ECO:0000256" key="5">
    <source>
        <dbReference type="RuleBase" id="RU004404"/>
    </source>
</evidence>
<dbReference type="SMART" id="SM00228">
    <property type="entry name" value="PDZ"/>
    <property type="match status" value="1"/>
</dbReference>
<dbReference type="SUPFAM" id="SSF52096">
    <property type="entry name" value="ClpP/crotonase"/>
    <property type="match status" value="1"/>
</dbReference>
<dbReference type="EMBL" id="JBJHZZ010000005">
    <property type="protein sequence ID" value="MFL0247241.1"/>
    <property type="molecule type" value="Genomic_DNA"/>
</dbReference>
<keyword evidence="6" id="KW-0812">Transmembrane</keyword>
<keyword evidence="6" id="KW-1133">Transmembrane helix</keyword>
<keyword evidence="6" id="KW-0472">Membrane</keyword>
<organism evidence="8 9">
    <name type="scientific">Candidatus Clostridium stratigraminis</name>
    <dbReference type="NCBI Taxonomy" id="3381661"/>
    <lineage>
        <taxon>Bacteria</taxon>
        <taxon>Bacillati</taxon>
        <taxon>Bacillota</taxon>
        <taxon>Clostridia</taxon>
        <taxon>Eubacteriales</taxon>
        <taxon>Clostridiaceae</taxon>
        <taxon>Clostridium</taxon>
    </lineage>
</organism>
<name>A0ABW8T570_9CLOT</name>
<evidence type="ECO:0000256" key="2">
    <source>
        <dbReference type="ARBA" id="ARBA00022670"/>
    </source>
</evidence>
<evidence type="ECO:0000256" key="4">
    <source>
        <dbReference type="ARBA" id="ARBA00022825"/>
    </source>
</evidence>
<dbReference type="Pfam" id="PF22694">
    <property type="entry name" value="CtpB_N-like"/>
    <property type="match status" value="1"/>
</dbReference>
<comment type="similarity">
    <text evidence="1 5">Belongs to the peptidase S41A family.</text>
</comment>
<sequence>MNKKKKWIAWTVAIVLVTNILTYYGTKRLSLVLPNGKIIGAQQYSDASKFQKLFDVRNLLYKLYDGNIDDNTLVEGAIKGMASSLNDPYTVFMNQKEYENFNSQTVGSYSGVGIQIEVKDNNIVVLSTFEGSPAKRAGVLPGDIIEKVNDTDVNGKEYDKAVTMMKGAKGSDVSITVLRNSKDTYTYKMKRDTIALETVSGEMLAGNIAYIKLSMFDENTGKNFNKKLTELQSQGAKGLILDLRQNPGGLLTTCVDVASNFIPKGKVIVSTIDKNNSKQEYASKGGSAIGLPLVVLTDGNTASASEIVSGAVRDYKIGTLVGEKTFGKGVVQTIIDTGDGTALKVTMAKYYTPNGENIQKKGIQPDITVKYPENLLSKPYNRSTDPQFNKALETIKGKLK</sequence>
<feature type="domain" description="PDZ" evidence="7">
    <location>
        <begin position="107"/>
        <end position="168"/>
    </location>
</feature>
<evidence type="ECO:0000313" key="8">
    <source>
        <dbReference type="EMBL" id="MFL0247241.1"/>
    </source>
</evidence>
<dbReference type="CDD" id="cd07560">
    <property type="entry name" value="Peptidase_S41_CPP"/>
    <property type="match status" value="1"/>
</dbReference>
<keyword evidence="3 5" id="KW-0378">Hydrolase</keyword>
<dbReference type="Gene3D" id="3.30.750.44">
    <property type="match status" value="1"/>
</dbReference>
<dbReference type="Proteomes" id="UP001623591">
    <property type="component" value="Unassembled WGS sequence"/>
</dbReference>
<keyword evidence="9" id="KW-1185">Reference proteome</keyword>
<dbReference type="PANTHER" id="PTHR32060:SF30">
    <property type="entry name" value="CARBOXY-TERMINAL PROCESSING PROTEASE CTPA"/>
    <property type="match status" value="1"/>
</dbReference>
<gene>
    <name evidence="8" type="ORF">ACJDUG_09670</name>
</gene>